<reference evidence="3 4" key="1">
    <citation type="submission" date="2018-12" db="EMBL/GenBank/DDBJ databases">
        <authorList>
            <consortium name="Pathogen Informatics"/>
        </authorList>
    </citation>
    <scope>NUCLEOTIDE SEQUENCE [LARGE SCALE GENOMIC DNA]</scope>
    <source>
        <strain evidence="3 4">NCTC11923</strain>
    </source>
</reference>
<feature type="region of interest" description="Disordered" evidence="1">
    <location>
        <begin position="195"/>
        <end position="222"/>
    </location>
</feature>
<protein>
    <submittedName>
        <fullName evidence="3">VTC domain</fullName>
    </submittedName>
</protein>
<gene>
    <name evidence="3" type="ORF">NCTC11923_00503</name>
</gene>
<dbReference type="InterPro" id="IPR018966">
    <property type="entry name" value="VTC_domain"/>
</dbReference>
<dbReference type="InterPro" id="IPR033469">
    <property type="entry name" value="CYTH-like_dom_sf"/>
</dbReference>
<dbReference type="RefSeq" id="WP_051280930.1">
    <property type="nucleotide sequence ID" value="NZ_CBCRWE010000040.1"/>
</dbReference>
<evidence type="ECO:0000313" key="4">
    <source>
        <dbReference type="Proteomes" id="UP000276899"/>
    </source>
</evidence>
<evidence type="ECO:0000313" key="3">
    <source>
        <dbReference type="EMBL" id="VEG73889.1"/>
    </source>
</evidence>
<dbReference type="EMBL" id="LR134363">
    <property type="protein sequence ID" value="VEG73889.1"/>
    <property type="molecule type" value="Genomic_DNA"/>
</dbReference>
<proteinExistence type="predicted"/>
<sequence>MTTPIAPIAPDVRTAHLPTTTLAELNAAAGLQTRVDRKYLLPASQAQVLVNRLKGARVLEIHGRRRFAYASTYFDTPDLDSYLLAARGRRRRFKVRTRTYLDSALCFLEVKTVGARGTTVKCRLEHQADDAHLTDQDRAFVADCLITSGVAAPDEAQELALTLSPVLSTTYERTTLLLPDRTRTTLDTTLTWRRLTRSSRRAPTAPTPAPAEPRRVSPSEPLTTGCAVVETKSLSGHSSTDRLLWAGGHRPRRISKYATGMALLHPALPANRWHRTMTHELAELTTAA</sequence>
<organism evidence="3 4">
    <name type="scientific">Actinomyces slackii</name>
    <dbReference type="NCBI Taxonomy" id="52774"/>
    <lineage>
        <taxon>Bacteria</taxon>
        <taxon>Bacillati</taxon>
        <taxon>Actinomycetota</taxon>
        <taxon>Actinomycetes</taxon>
        <taxon>Actinomycetales</taxon>
        <taxon>Actinomycetaceae</taxon>
        <taxon>Actinomyces</taxon>
    </lineage>
</organism>
<dbReference type="STRING" id="1278298.GCA_000428685_00026"/>
<dbReference type="GO" id="GO:0006799">
    <property type="term" value="P:polyphosphate biosynthetic process"/>
    <property type="evidence" value="ECO:0007669"/>
    <property type="project" value="UniProtKB-ARBA"/>
</dbReference>
<dbReference type="CDD" id="cd07750">
    <property type="entry name" value="PolyPPase_VTC_like"/>
    <property type="match status" value="1"/>
</dbReference>
<keyword evidence="4" id="KW-1185">Reference proteome</keyword>
<dbReference type="SUPFAM" id="SSF55154">
    <property type="entry name" value="CYTH-like phosphatases"/>
    <property type="match status" value="1"/>
</dbReference>
<dbReference type="AlphaFoldDB" id="A0A3S4WIV9"/>
<dbReference type="KEGG" id="asla:NCTC11923_00503"/>
<feature type="domain" description="VTC" evidence="2">
    <location>
        <begin position="34"/>
        <end position="265"/>
    </location>
</feature>
<evidence type="ECO:0000259" key="2">
    <source>
        <dbReference type="Pfam" id="PF09359"/>
    </source>
</evidence>
<evidence type="ECO:0000256" key="1">
    <source>
        <dbReference type="SAM" id="MobiDB-lite"/>
    </source>
</evidence>
<dbReference type="Proteomes" id="UP000276899">
    <property type="component" value="Chromosome"/>
</dbReference>
<dbReference type="Pfam" id="PF09359">
    <property type="entry name" value="VTC"/>
    <property type="match status" value="1"/>
</dbReference>
<dbReference type="InterPro" id="IPR042267">
    <property type="entry name" value="VTC_sf"/>
</dbReference>
<accession>A0A3S4WIV9</accession>
<dbReference type="Gene3D" id="3.20.100.30">
    <property type="entry name" value="VTC, catalytic tunnel domain"/>
    <property type="match status" value="1"/>
</dbReference>
<name>A0A3S4WIV9_9ACTO</name>